<reference evidence="2 3" key="1">
    <citation type="submission" date="2018-09" db="EMBL/GenBank/DDBJ databases">
        <title>Alcanivorax profundi sp. nov., isolated from 1000 m-depth seawater of the Mariana Trench.</title>
        <authorList>
            <person name="Liu J."/>
        </authorList>
    </citation>
    <scope>NUCLEOTIDE SEQUENCE [LARGE SCALE GENOMIC DNA]</scope>
    <source>
        <strain evidence="2 3">MTEO17</strain>
    </source>
</reference>
<keyword evidence="3" id="KW-1185">Reference proteome</keyword>
<evidence type="ECO:0000313" key="2">
    <source>
        <dbReference type="EMBL" id="RJG20087.1"/>
    </source>
</evidence>
<proteinExistence type="predicted"/>
<gene>
    <name evidence="2" type="ORF">D4A39_04460</name>
</gene>
<sequence>MLGACQSHPDSGGLYVYTDAQGNLVTVQQRPEQGKADQASDDGVSPSQVVQNSRVVADPSSSAVVREDVDDYRPSAEVEGELEARENDRFITYVDEMGQLVSRPLDMGAEREAANTRPDGFEDLQHDGYLETYRALRVDCCNHFLAQAAVLKSGKELLVEFDSDSPVLRGDVPYRSRVFAVDDSVQSVSLMSFIKKQDYLGVELLWLDEQGVPVMLVDQPFSRRYPETWYRYGYLQGTLEREPGQKYLVVFLPYLQGRDGTDGLKLVTDGELVLNAQ</sequence>
<dbReference type="EMBL" id="QYYA01000001">
    <property type="protein sequence ID" value="RJG20087.1"/>
    <property type="molecule type" value="Genomic_DNA"/>
</dbReference>
<feature type="region of interest" description="Disordered" evidence="1">
    <location>
        <begin position="30"/>
        <end position="50"/>
    </location>
</feature>
<accession>A0A418Y3I1</accession>
<evidence type="ECO:0000256" key="1">
    <source>
        <dbReference type="SAM" id="MobiDB-lite"/>
    </source>
</evidence>
<organism evidence="2 3">
    <name type="scientific">Alcanivorax profundi</name>
    <dbReference type="NCBI Taxonomy" id="2338368"/>
    <lineage>
        <taxon>Bacteria</taxon>
        <taxon>Pseudomonadati</taxon>
        <taxon>Pseudomonadota</taxon>
        <taxon>Gammaproteobacteria</taxon>
        <taxon>Oceanospirillales</taxon>
        <taxon>Alcanivoracaceae</taxon>
        <taxon>Alcanivorax</taxon>
    </lineage>
</organism>
<evidence type="ECO:0008006" key="4">
    <source>
        <dbReference type="Google" id="ProtNLM"/>
    </source>
</evidence>
<evidence type="ECO:0000313" key="3">
    <source>
        <dbReference type="Proteomes" id="UP000283734"/>
    </source>
</evidence>
<name>A0A418Y3I1_9GAMM</name>
<protein>
    <recommendedName>
        <fullName evidence="4">DUF4124 domain-containing protein</fullName>
    </recommendedName>
</protein>
<dbReference type="AlphaFoldDB" id="A0A418Y3I1"/>
<dbReference type="Proteomes" id="UP000283734">
    <property type="component" value="Unassembled WGS sequence"/>
</dbReference>
<comment type="caution">
    <text evidence="2">The sequence shown here is derived from an EMBL/GenBank/DDBJ whole genome shotgun (WGS) entry which is preliminary data.</text>
</comment>